<accession>A0ABV9ZPQ6</accession>
<dbReference type="Proteomes" id="UP001596175">
    <property type="component" value="Unassembled WGS sequence"/>
</dbReference>
<dbReference type="CDD" id="cd18113">
    <property type="entry name" value="ATP-synt_F1_alpha_C"/>
    <property type="match status" value="1"/>
</dbReference>
<keyword evidence="11 12" id="KW-0066">ATP synthesis</keyword>
<feature type="compositionally biased region" description="Low complexity" evidence="13">
    <location>
        <begin position="551"/>
        <end position="564"/>
    </location>
</feature>
<feature type="compositionally biased region" description="Gly residues" evidence="13">
    <location>
        <begin position="514"/>
        <end position="526"/>
    </location>
</feature>
<evidence type="ECO:0000259" key="15">
    <source>
        <dbReference type="Pfam" id="PF00306"/>
    </source>
</evidence>
<comment type="function">
    <text evidence="12">Produces ATP from ADP in the presence of a proton gradient across the membrane. The alpha chain is a regulatory subunit.</text>
</comment>
<dbReference type="NCBIfam" id="TIGR00962">
    <property type="entry name" value="atpA"/>
    <property type="match status" value="1"/>
</dbReference>
<dbReference type="Gene3D" id="1.20.150.20">
    <property type="entry name" value="ATP synthase alpha/beta chain, C-terminal domain"/>
    <property type="match status" value="1"/>
</dbReference>
<feature type="domain" description="ATP synthase alpha subunit C-terminal" evidence="15">
    <location>
        <begin position="382"/>
        <end position="506"/>
    </location>
</feature>
<dbReference type="Pfam" id="PF00306">
    <property type="entry name" value="ATP-synt_ab_C"/>
    <property type="match status" value="1"/>
</dbReference>
<dbReference type="EC" id="7.1.2.2" evidence="12"/>
<evidence type="ECO:0000256" key="9">
    <source>
        <dbReference type="ARBA" id="ARBA00023136"/>
    </source>
</evidence>
<comment type="similarity">
    <text evidence="2 12">Belongs to the ATPase alpha/beta chains family.</text>
</comment>
<dbReference type="InterPro" id="IPR004100">
    <property type="entry name" value="ATPase_F1/V1/A1_a/bsu_N"/>
</dbReference>
<keyword evidence="6 12" id="KW-0067">ATP-binding</keyword>
<dbReference type="InterPro" id="IPR027417">
    <property type="entry name" value="P-loop_NTPase"/>
</dbReference>
<comment type="catalytic activity">
    <reaction evidence="12">
        <text>ATP + H2O + 4 H(+)(in) = ADP + phosphate + 5 H(+)(out)</text>
        <dbReference type="Rhea" id="RHEA:57720"/>
        <dbReference type="ChEBI" id="CHEBI:15377"/>
        <dbReference type="ChEBI" id="CHEBI:15378"/>
        <dbReference type="ChEBI" id="CHEBI:30616"/>
        <dbReference type="ChEBI" id="CHEBI:43474"/>
        <dbReference type="ChEBI" id="CHEBI:456216"/>
        <dbReference type="EC" id="7.1.2.2"/>
    </reaction>
</comment>
<evidence type="ECO:0000256" key="1">
    <source>
        <dbReference type="ARBA" id="ARBA00004370"/>
    </source>
</evidence>
<dbReference type="HAMAP" id="MF_01346">
    <property type="entry name" value="ATP_synth_alpha_bact"/>
    <property type="match status" value="1"/>
</dbReference>
<evidence type="ECO:0000256" key="5">
    <source>
        <dbReference type="ARBA" id="ARBA00022741"/>
    </source>
</evidence>
<evidence type="ECO:0000256" key="11">
    <source>
        <dbReference type="ARBA" id="ARBA00023310"/>
    </source>
</evidence>
<keyword evidence="8 12" id="KW-0406">Ion transport</keyword>
<organism evidence="17 18">
    <name type="scientific">Actinomycetospora rhizophila</name>
    <dbReference type="NCBI Taxonomy" id="1416876"/>
    <lineage>
        <taxon>Bacteria</taxon>
        <taxon>Bacillati</taxon>
        <taxon>Actinomycetota</taxon>
        <taxon>Actinomycetes</taxon>
        <taxon>Pseudonocardiales</taxon>
        <taxon>Pseudonocardiaceae</taxon>
        <taxon>Actinomycetospora</taxon>
    </lineage>
</organism>
<evidence type="ECO:0000256" key="6">
    <source>
        <dbReference type="ARBA" id="ARBA00022840"/>
    </source>
</evidence>
<dbReference type="PANTHER" id="PTHR48082">
    <property type="entry name" value="ATP SYNTHASE SUBUNIT ALPHA, MITOCHONDRIAL"/>
    <property type="match status" value="1"/>
</dbReference>
<dbReference type="InterPro" id="IPR005294">
    <property type="entry name" value="ATP_synth_F1_asu"/>
</dbReference>
<feature type="binding site" evidence="12">
    <location>
        <begin position="172"/>
        <end position="179"/>
    </location>
    <ligand>
        <name>ATP</name>
        <dbReference type="ChEBI" id="CHEBI:30616"/>
    </ligand>
</feature>
<keyword evidence="12" id="KW-0375">Hydrogen ion transport</keyword>
<comment type="subcellular location">
    <subcellularLocation>
        <location evidence="12">Cell membrane</location>
        <topology evidence="12">Peripheral membrane protein</topology>
    </subcellularLocation>
    <subcellularLocation>
        <location evidence="1">Membrane</location>
    </subcellularLocation>
</comment>
<sequence length="564" mass="60403">MAELTITSDEVRSAIEDYVSSYSADSTRQEVGIVTSTGDGIAYVEGLPSTMTNELLEFPGGVLGLAQNLEEREIGVVILGEYETIEEGQQVTRTGRVLSVPVGDGFMGRVVDPLGQPLDGLGEIEAEGEREMELQAASVVQRKEVKQPLQTGIKAIDAMTPIGRGQRQLIIGDRKTGKTAVCTDTIINQREAWETGDPEQQVRCVYVAVGQKGTTIAGVRQALEDAGAMEYTTIVAAPASDPAGFKYIAPYAGSAIAQHWMYQGKHTLIVFDDLSKQAEAYRAISLLLRRPPGREAYPGDVFYLHSRLLERCAKLSDDLGAGSLTGLPIVETKGGDIAAYIPTNVISITDGQCFLEADLFNQGQRPALNVGNSVSRVGGSAQVKAMRSVAGRLRVDLAQYRELESFAAFGSDLDPTSQAQLDRGARLMELLKQGQGEPYPVEEEVVSIFLGTRGHLDSVPVEDVARFETEFLEHVRRDGGILAEIRDTGQLSDENEERLTKAVSDFKEQFSTGSGEGVADDGGSGELLGENESGTDSDEGPSESSDDSETDASSNSSTTQGSGS</sequence>
<dbReference type="CDD" id="cd18116">
    <property type="entry name" value="ATP-synt_F1_alpha_N"/>
    <property type="match status" value="1"/>
</dbReference>
<dbReference type="InterPro" id="IPR000194">
    <property type="entry name" value="ATPase_F1/V1/A1_a/bsu_nucl-bd"/>
</dbReference>
<dbReference type="RefSeq" id="WP_378024593.1">
    <property type="nucleotide sequence ID" value="NZ_JBHSKG010000024.1"/>
</dbReference>
<evidence type="ECO:0000256" key="4">
    <source>
        <dbReference type="ARBA" id="ARBA00022475"/>
    </source>
</evidence>
<proteinExistence type="inferred from homology"/>
<dbReference type="Gene3D" id="2.40.30.20">
    <property type="match status" value="1"/>
</dbReference>
<dbReference type="PANTHER" id="PTHR48082:SF2">
    <property type="entry name" value="ATP SYNTHASE SUBUNIT ALPHA, MITOCHONDRIAL"/>
    <property type="match status" value="1"/>
</dbReference>
<keyword evidence="7 12" id="KW-1278">Translocase</keyword>
<dbReference type="InterPro" id="IPR036121">
    <property type="entry name" value="ATPase_F1/V1/A1_a/bsu_N_sf"/>
</dbReference>
<dbReference type="NCBIfam" id="NF009884">
    <property type="entry name" value="PRK13343.1"/>
    <property type="match status" value="1"/>
</dbReference>
<keyword evidence="10 12" id="KW-0139">CF(1)</keyword>
<evidence type="ECO:0000259" key="14">
    <source>
        <dbReference type="Pfam" id="PF00006"/>
    </source>
</evidence>
<dbReference type="SUPFAM" id="SSF52540">
    <property type="entry name" value="P-loop containing nucleoside triphosphate hydrolases"/>
    <property type="match status" value="1"/>
</dbReference>
<dbReference type="EMBL" id="JBHSKG010000024">
    <property type="protein sequence ID" value="MFC5142479.1"/>
    <property type="molecule type" value="Genomic_DNA"/>
</dbReference>
<dbReference type="InterPro" id="IPR020003">
    <property type="entry name" value="ATPase_a/bsu_AS"/>
</dbReference>
<reference evidence="18" key="1">
    <citation type="journal article" date="2019" name="Int. J. Syst. Evol. Microbiol.">
        <title>The Global Catalogue of Microorganisms (GCM) 10K type strain sequencing project: providing services to taxonomists for standard genome sequencing and annotation.</title>
        <authorList>
            <consortium name="The Broad Institute Genomics Platform"/>
            <consortium name="The Broad Institute Genome Sequencing Center for Infectious Disease"/>
            <person name="Wu L."/>
            <person name="Ma J."/>
        </authorList>
    </citation>
    <scope>NUCLEOTIDE SEQUENCE [LARGE SCALE GENOMIC DNA]</scope>
    <source>
        <strain evidence="18">XZYJ18</strain>
    </source>
</reference>
<feature type="site" description="Required for activity" evidence="12">
    <location>
        <position position="373"/>
    </location>
</feature>
<keyword evidence="3 12" id="KW-0813">Transport</keyword>
<evidence type="ECO:0000256" key="3">
    <source>
        <dbReference type="ARBA" id="ARBA00022448"/>
    </source>
</evidence>
<dbReference type="InterPro" id="IPR000793">
    <property type="entry name" value="ATP_synth_asu_C"/>
</dbReference>
<dbReference type="InterPro" id="IPR023366">
    <property type="entry name" value="ATP_synth_asu-like_sf"/>
</dbReference>
<evidence type="ECO:0000256" key="7">
    <source>
        <dbReference type="ARBA" id="ARBA00022967"/>
    </source>
</evidence>
<dbReference type="Gene3D" id="3.40.50.300">
    <property type="entry name" value="P-loop containing nucleotide triphosphate hydrolases"/>
    <property type="match status" value="1"/>
</dbReference>
<evidence type="ECO:0000313" key="17">
    <source>
        <dbReference type="EMBL" id="MFC5142479.1"/>
    </source>
</evidence>
<feature type="region of interest" description="Disordered" evidence="13">
    <location>
        <begin position="507"/>
        <end position="564"/>
    </location>
</feature>
<evidence type="ECO:0000256" key="12">
    <source>
        <dbReference type="HAMAP-Rule" id="MF_01346"/>
    </source>
</evidence>
<dbReference type="SUPFAM" id="SSF47917">
    <property type="entry name" value="C-terminal domain of alpha and beta subunits of F1 ATP synthase"/>
    <property type="match status" value="1"/>
</dbReference>
<dbReference type="SUPFAM" id="SSF50615">
    <property type="entry name" value="N-terminal domain of alpha and beta subunits of F1 ATP synthase"/>
    <property type="match status" value="1"/>
</dbReference>
<dbReference type="PROSITE" id="PS00152">
    <property type="entry name" value="ATPASE_ALPHA_BETA"/>
    <property type="match status" value="1"/>
</dbReference>
<evidence type="ECO:0000256" key="13">
    <source>
        <dbReference type="SAM" id="MobiDB-lite"/>
    </source>
</evidence>
<evidence type="ECO:0000313" key="18">
    <source>
        <dbReference type="Proteomes" id="UP001596175"/>
    </source>
</evidence>
<dbReference type="Pfam" id="PF02874">
    <property type="entry name" value="ATP-synt_ab_N"/>
    <property type="match status" value="1"/>
</dbReference>
<name>A0ABV9ZPQ6_9PSEU</name>
<feature type="domain" description="ATPase F1/V1/A1 complex alpha/beta subunit nucleotide-binding" evidence="14">
    <location>
        <begin position="152"/>
        <end position="375"/>
    </location>
</feature>
<dbReference type="InterPro" id="IPR038376">
    <property type="entry name" value="ATP_synth_asu_C_sf"/>
</dbReference>
<evidence type="ECO:0000259" key="16">
    <source>
        <dbReference type="Pfam" id="PF02874"/>
    </source>
</evidence>
<keyword evidence="18" id="KW-1185">Reference proteome</keyword>
<keyword evidence="5 12" id="KW-0547">Nucleotide-binding</keyword>
<comment type="caution">
    <text evidence="17">The sequence shown here is derived from an EMBL/GenBank/DDBJ whole genome shotgun (WGS) entry which is preliminary data.</text>
</comment>
<dbReference type="InterPro" id="IPR033732">
    <property type="entry name" value="ATP_synth_F1_a_nt-bd_dom"/>
</dbReference>
<evidence type="ECO:0000256" key="8">
    <source>
        <dbReference type="ARBA" id="ARBA00023065"/>
    </source>
</evidence>
<dbReference type="Pfam" id="PF00006">
    <property type="entry name" value="ATP-synt_ab"/>
    <property type="match status" value="1"/>
</dbReference>
<evidence type="ECO:0000256" key="2">
    <source>
        <dbReference type="ARBA" id="ARBA00008936"/>
    </source>
</evidence>
<evidence type="ECO:0000256" key="10">
    <source>
        <dbReference type="ARBA" id="ARBA00023196"/>
    </source>
</evidence>
<feature type="domain" description="ATPase F1/V1/A1 complex alpha/beta subunit N-terminal" evidence="16">
    <location>
        <begin position="29"/>
        <end position="95"/>
    </location>
</feature>
<keyword evidence="4 12" id="KW-1003">Cell membrane</keyword>
<protein>
    <recommendedName>
        <fullName evidence="12">ATP synthase subunit alpha</fullName>
        <ecNumber evidence="12">7.1.2.2</ecNumber>
    </recommendedName>
    <alternativeName>
        <fullName evidence="12">ATP synthase F1 sector subunit alpha</fullName>
    </alternativeName>
    <alternativeName>
        <fullName evidence="12">F-ATPase subunit alpha</fullName>
    </alternativeName>
</protein>
<keyword evidence="9 12" id="KW-0472">Membrane</keyword>
<feature type="compositionally biased region" description="Acidic residues" evidence="13">
    <location>
        <begin position="533"/>
        <end position="550"/>
    </location>
</feature>
<gene>
    <name evidence="12 17" type="primary">atpA</name>
    <name evidence="17" type="ORF">ACFPK1_29935</name>
</gene>
<dbReference type="CDD" id="cd01132">
    <property type="entry name" value="F1-ATPase_alpha_CD"/>
    <property type="match status" value="1"/>
</dbReference>